<feature type="transmembrane region" description="Helical" evidence="11">
    <location>
        <begin position="188"/>
        <end position="210"/>
    </location>
</feature>
<dbReference type="GeneID" id="10509198"/>
<proteinExistence type="predicted"/>
<dbReference type="GO" id="GO:0016491">
    <property type="term" value="F:oxidoreductase activity"/>
    <property type="evidence" value="ECO:0000318"/>
    <property type="project" value="GO_Central"/>
</dbReference>
<dbReference type="OMA" id="VPRYFKH"/>
<dbReference type="GO" id="GO:0044354">
    <property type="term" value="C:macropinosome"/>
    <property type="evidence" value="ECO:0007669"/>
    <property type="project" value="EnsemblProtists"/>
</dbReference>
<dbReference type="FunCoup" id="F0Z799">
    <property type="interactions" value="2"/>
</dbReference>
<evidence type="ECO:0000313" key="15">
    <source>
        <dbReference type="EMBL" id="EGC40224.1"/>
    </source>
</evidence>
<feature type="domain" description="DOMON" evidence="13">
    <location>
        <begin position="27"/>
        <end position="151"/>
    </location>
</feature>
<evidence type="ECO:0000256" key="12">
    <source>
        <dbReference type="SAM" id="SignalP"/>
    </source>
</evidence>
<dbReference type="PANTHER" id="PTHR15422">
    <property type="entry name" value="OS05G0565100 PROTEIN"/>
    <property type="match status" value="1"/>
</dbReference>
<keyword evidence="6" id="KW-0479">Metal-binding</keyword>
<evidence type="ECO:0000256" key="11">
    <source>
        <dbReference type="SAM" id="Phobius"/>
    </source>
</evidence>
<dbReference type="GO" id="GO:0000139">
    <property type="term" value="C:Golgi membrane"/>
    <property type="evidence" value="ECO:0007669"/>
    <property type="project" value="EnsemblProtists"/>
</dbReference>
<feature type="domain" description="Cytochrome b561" evidence="14">
    <location>
        <begin position="156"/>
        <end position="350"/>
    </location>
</feature>
<evidence type="ECO:0000256" key="3">
    <source>
        <dbReference type="ARBA" id="ARBA00022448"/>
    </source>
</evidence>
<dbReference type="InterPro" id="IPR045266">
    <property type="entry name" value="DOH_DOMON"/>
</dbReference>
<organism evidence="15 16">
    <name type="scientific">Dictyostelium purpureum</name>
    <name type="common">Slime mold</name>
    <dbReference type="NCBI Taxonomy" id="5786"/>
    <lineage>
        <taxon>Eukaryota</taxon>
        <taxon>Amoebozoa</taxon>
        <taxon>Evosea</taxon>
        <taxon>Eumycetozoa</taxon>
        <taxon>Dictyostelia</taxon>
        <taxon>Dictyosteliales</taxon>
        <taxon>Dictyosteliaceae</taxon>
        <taxon>Dictyostelium</taxon>
    </lineage>
</organism>
<dbReference type="InterPro" id="IPR006593">
    <property type="entry name" value="Cyt_b561/ferric_Rdtase_TM"/>
</dbReference>
<name>F0Z799_DICPU</name>
<dbReference type="GO" id="GO:0030670">
    <property type="term" value="C:phagocytic vesicle membrane"/>
    <property type="evidence" value="ECO:0007669"/>
    <property type="project" value="EnsemblProtists"/>
</dbReference>
<keyword evidence="3" id="KW-0813">Transport</keyword>
<dbReference type="eggNOG" id="KOG4293">
    <property type="taxonomic scope" value="Eukaryota"/>
</dbReference>
<dbReference type="Gene3D" id="1.20.120.1770">
    <property type="match status" value="1"/>
</dbReference>
<evidence type="ECO:0000256" key="1">
    <source>
        <dbReference type="ARBA" id="ARBA00001970"/>
    </source>
</evidence>
<dbReference type="GO" id="GO:0140575">
    <property type="term" value="F:transmembrane monodehydroascorbate reductase activity"/>
    <property type="evidence" value="ECO:0007669"/>
    <property type="project" value="InterPro"/>
</dbReference>
<feature type="signal peptide" evidence="12">
    <location>
        <begin position="1"/>
        <end position="17"/>
    </location>
</feature>
<evidence type="ECO:0000256" key="10">
    <source>
        <dbReference type="ARBA" id="ARBA00023136"/>
    </source>
</evidence>
<dbReference type="PROSITE" id="PS50836">
    <property type="entry name" value="DOMON"/>
    <property type="match status" value="1"/>
</dbReference>
<feature type="transmembrane region" description="Helical" evidence="11">
    <location>
        <begin position="222"/>
        <end position="244"/>
    </location>
</feature>
<dbReference type="GO" id="GO:0005789">
    <property type="term" value="C:endoplasmic reticulum membrane"/>
    <property type="evidence" value="ECO:0007669"/>
    <property type="project" value="EnsemblProtists"/>
</dbReference>
<evidence type="ECO:0000259" key="14">
    <source>
        <dbReference type="PROSITE" id="PS50939"/>
    </source>
</evidence>
<sequence length="376" mass="42887">MKIILLFLILLINQSICMNEIVVDETVNFRIQWEIENNDSILFILSANIKTWLGIGWSNSNGMNDADYIIGAFNNDGSLNITDRVLPDGAKYQSPFIDSKVGGSNDILTSYGYQTPNYTYVKFTRKLVTDDIIGDRDLTINNPTYLIWARGVPVQSNLRYHHENRGELTLTLGKVNGGTIGTSKKDYISWHIGLMLAAFLVLMPFGILVARYFKQYHYWFPIHYILLGTAFCFVAVGFVIAFMMSQRKFSKGVLHAWFGLFTVIFMVFSVTLGIVSHYMWDETRKKVPIFPDIVHHWISRLTFLLGLVSIWTGFHTYGASKVYSIILGFVVTLFVSLVVFLEIYKKKYPKESLLGNNKFKLKNVINEGIETEGANN</sequence>
<dbReference type="InParanoid" id="F0Z799"/>
<dbReference type="PANTHER" id="PTHR15422:SF37">
    <property type="entry name" value="CARBOHYDRATE-BINDING DOMAIN-CONTAINING PROTEIN"/>
    <property type="match status" value="1"/>
</dbReference>
<accession>F0Z799</accession>
<evidence type="ECO:0000259" key="13">
    <source>
        <dbReference type="PROSITE" id="PS50836"/>
    </source>
</evidence>
<gene>
    <name evidence="15" type="ORF">DICPUDRAFT_91073</name>
</gene>
<dbReference type="SMART" id="SM00664">
    <property type="entry name" value="DoH"/>
    <property type="match status" value="1"/>
</dbReference>
<evidence type="ECO:0000256" key="4">
    <source>
        <dbReference type="ARBA" id="ARBA00022617"/>
    </source>
</evidence>
<dbReference type="GO" id="GO:0000293">
    <property type="term" value="F:ferric-chelate reductase activity"/>
    <property type="evidence" value="ECO:0007669"/>
    <property type="project" value="EnsemblProtists"/>
</dbReference>
<dbReference type="Pfam" id="PF03188">
    <property type="entry name" value="Cytochrom_B561"/>
    <property type="match status" value="1"/>
</dbReference>
<keyword evidence="7" id="KW-0249">Electron transport</keyword>
<comment type="subcellular location">
    <subcellularLocation>
        <location evidence="2">Membrane</location>
        <topology evidence="2">Multi-pass membrane protein</topology>
    </subcellularLocation>
</comment>
<feature type="transmembrane region" description="Helical" evidence="11">
    <location>
        <begin position="297"/>
        <end position="317"/>
    </location>
</feature>
<dbReference type="Pfam" id="PF03351">
    <property type="entry name" value="DOMON"/>
    <property type="match status" value="1"/>
</dbReference>
<evidence type="ECO:0000256" key="7">
    <source>
        <dbReference type="ARBA" id="ARBA00022982"/>
    </source>
</evidence>
<dbReference type="STRING" id="5786.F0Z799"/>
<keyword evidence="5 11" id="KW-0812">Transmembrane</keyword>
<keyword evidence="16" id="KW-1185">Reference proteome</keyword>
<evidence type="ECO:0000256" key="5">
    <source>
        <dbReference type="ARBA" id="ARBA00022692"/>
    </source>
</evidence>
<feature type="transmembrane region" description="Helical" evidence="11">
    <location>
        <begin position="323"/>
        <end position="344"/>
    </location>
</feature>
<dbReference type="GO" id="GO:0006879">
    <property type="term" value="P:intracellular iron ion homeostasis"/>
    <property type="evidence" value="ECO:0007669"/>
    <property type="project" value="EnsemblProtists"/>
</dbReference>
<dbReference type="GO" id="GO:0005886">
    <property type="term" value="C:plasma membrane"/>
    <property type="evidence" value="ECO:0007669"/>
    <property type="project" value="EnsemblProtists"/>
</dbReference>
<comment type="cofactor">
    <cofactor evidence="1">
        <name>heme b</name>
        <dbReference type="ChEBI" id="CHEBI:60344"/>
    </cofactor>
</comment>
<dbReference type="RefSeq" id="XP_003283293.1">
    <property type="nucleotide sequence ID" value="XM_003283245.1"/>
</dbReference>
<dbReference type="CDD" id="cd08760">
    <property type="entry name" value="Cyt_b561_FRRS1_like"/>
    <property type="match status" value="1"/>
</dbReference>
<dbReference type="KEGG" id="dpp:DICPUDRAFT_91073"/>
<dbReference type="InterPro" id="IPR045150">
    <property type="entry name" value="CYB561D1/2"/>
</dbReference>
<evidence type="ECO:0000256" key="9">
    <source>
        <dbReference type="ARBA" id="ARBA00023004"/>
    </source>
</evidence>
<dbReference type="Proteomes" id="UP000001064">
    <property type="component" value="Unassembled WGS sequence"/>
</dbReference>
<dbReference type="VEuPathDB" id="AmoebaDB:DICPUDRAFT_91073"/>
<evidence type="ECO:0000256" key="8">
    <source>
        <dbReference type="ARBA" id="ARBA00022989"/>
    </source>
</evidence>
<reference evidence="16" key="1">
    <citation type="journal article" date="2011" name="Genome Biol.">
        <title>Comparative genomics of the social amoebae Dictyostelium discoideum and Dictyostelium purpureum.</title>
        <authorList>
            <consortium name="US DOE Joint Genome Institute (JGI-PGF)"/>
            <person name="Sucgang R."/>
            <person name="Kuo A."/>
            <person name="Tian X."/>
            <person name="Salerno W."/>
            <person name="Parikh A."/>
            <person name="Feasley C.L."/>
            <person name="Dalin E."/>
            <person name="Tu H."/>
            <person name="Huang E."/>
            <person name="Barry K."/>
            <person name="Lindquist E."/>
            <person name="Shapiro H."/>
            <person name="Bruce D."/>
            <person name="Schmutz J."/>
            <person name="Salamov A."/>
            <person name="Fey P."/>
            <person name="Gaudet P."/>
            <person name="Anjard C."/>
            <person name="Babu M.M."/>
            <person name="Basu S."/>
            <person name="Bushmanova Y."/>
            <person name="van der Wel H."/>
            <person name="Katoh-Kurasawa M."/>
            <person name="Dinh C."/>
            <person name="Coutinho P.M."/>
            <person name="Saito T."/>
            <person name="Elias M."/>
            <person name="Schaap P."/>
            <person name="Kay R.R."/>
            <person name="Henrissat B."/>
            <person name="Eichinger L."/>
            <person name="Rivero F."/>
            <person name="Putnam N.H."/>
            <person name="West C.M."/>
            <person name="Loomis W.F."/>
            <person name="Chisholm R.L."/>
            <person name="Shaulsky G."/>
            <person name="Strassmann J.E."/>
            <person name="Queller D.C."/>
            <person name="Kuspa A."/>
            <person name="Grigoriev I.V."/>
        </authorList>
    </citation>
    <scope>NUCLEOTIDE SEQUENCE [LARGE SCALE GENOMIC DNA]</scope>
    <source>
        <strain evidence="16">QSDP1</strain>
    </source>
</reference>
<evidence type="ECO:0000313" key="16">
    <source>
        <dbReference type="Proteomes" id="UP000001064"/>
    </source>
</evidence>
<dbReference type="CDD" id="cd09631">
    <property type="entry name" value="DOMON_DOH"/>
    <property type="match status" value="1"/>
</dbReference>
<keyword evidence="9" id="KW-0408">Iron</keyword>
<keyword evidence="8 11" id="KW-1133">Transmembrane helix</keyword>
<dbReference type="AlphaFoldDB" id="F0Z799"/>
<evidence type="ECO:0008006" key="17">
    <source>
        <dbReference type="Google" id="ProtNLM"/>
    </source>
</evidence>
<dbReference type="GO" id="GO:0030587">
    <property type="term" value="P:sorocarp development"/>
    <property type="evidence" value="ECO:0007669"/>
    <property type="project" value="EnsemblProtists"/>
</dbReference>
<protein>
    <recommendedName>
        <fullName evidence="17">Cytochrome b561 domain-containing protein</fullName>
    </recommendedName>
</protein>
<dbReference type="SMART" id="SM00665">
    <property type="entry name" value="B561"/>
    <property type="match status" value="1"/>
</dbReference>
<keyword evidence="10 11" id="KW-0472">Membrane</keyword>
<keyword evidence="12" id="KW-0732">Signal</keyword>
<dbReference type="GO" id="GO:0046872">
    <property type="term" value="F:metal ion binding"/>
    <property type="evidence" value="ECO:0007669"/>
    <property type="project" value="UniProtKB-KW"/>
</dbReference>
<dbReference type="InterPro" id="IPR005018">
    <property type="entry name" value="DOMON_domain"/>
</dbReference>
<dbReference type="PROSITE" id="PS50939">
    <property type="entry name" value="CYTOCHROME_B561"/>
    <property type="match status" value="1"/>
</dbReference>
<keyword evidence="4" id="KW-0349">Heme</keyword>
<feature type="transmembrane region" description="Helical" evidence="11">
    <location>
        <begin position="256"/>
        <end position="276"/>
    </location>
</feature>
<dbReference type="EMBL" id="GL870945">
    <property type="protein sequence ID" value="EGC40224.1"/>
    <property type="molecule type" value="Genomic_DNA"/>
</dbReference>
<dbReference type="OrthoDB" id="19261at2759"/>
<evidence type="ECO:0000256" key="2">
    <source>
        <dbReference type="ARBA" id="ARBA00004141"/>
    </source>
</evidence>
<evidence type="ECO:0000256" key="6">
    <source>
        <dbReference type="ARBA" id="ARBA00022723"/>
    </source>
</evidence>
<feature type="chain" id="PRO_5003263396" description="Cytochrome b561 domain-containing protein" evidence="12">
    <location>
        <begin position="18"/>
        <end position="376"/>
    </location>
</feature>